<keyword evidence="1" id="KW-0812">Transmembrane</keyword>
<comment type="caution">
    <text evidence="2">The sequence shown here is derived from an EMBL/GenBank/DDBJ whole genome shotgun (WGS) entry which is preliminary data.</text>
</comment>
<organism evidence="2 3">
    <name type="scientific">Tenacibaculum geojense</name>
    <dbReference type="NCBI Taxonomy" id="915352"/>
    <lineage>
        <taxon>Bacteria</taxon>
        <taxon>Pseudomonadati</taxon>
        <taxon>Bacteroidota</taxon>
        <taxon>Flavobacteriia</taxon>
        <taxon>Flavobacteriales</taxon>
        <taxon>Flavobacteriaceae</taxon>
        <taxon>Tenacibaculum</taxon>
    </lineage>
</organism>
<name>A0ABW3JMB9_9FLAO</name>
<gene>
    <name evidence="2" type="ORF">ACFQ1U_00145</name>
</gene>
<accession>A0ABW3JMB9</accession>
<reference evidence="3" key="1">
    <citation type="journal article" date="2019" name="Int. J. Syst. Evol. Microbiol.">
        <title>The Global Catalogue of Microorganisms (GCM) 10K type strain sequencing project: providing services to taxonomists for standard genome sequencing and annotation.</title>
        <authorList>
            <consortium name="The Broad Institute Genomics Platform"/>
            <consortium name="The Broad Institute Genome Sequencing Center for Infectious Disease"/>
            <person name="Wu L."/>
            <person name="Ma J."/>
        </authorList>
    </citation>
    <scope>NUCLEOTIDE SEQUENCE [LARGE SCALE GENOMIC DNA]</scope>
    <source>
        <strain evidence="3">CCUG 60527</strain>
    </source>
</reference>
<dbReference type="EMBL" id="JBHTJR010000001">
    <property type="protein sequence ID" value="MFD0991602.1"/>
    <property type="molecule type" value="Genomic_DNA"/>
</dbReference>
<protein>
    <submittedName>
        <fullName evidence="2">Uncharacterized protein</fullName>
    </submittedName>
</protein>
<keyword evidence="3" id="KW-1185">Reference proteome</keyword>
<evidence type="ECO:0000256" key="1">
    <source>
        <dbReference type="SAM" id="Phobius"/>
    </source>
</evidence>
<proteinExistence type="predicted"/>
<feature type="transmembrane region" description="Helical" evidence="1">
    <location>
        <begin position="79"/>
        <end position="100"/>
    </location>
</feature>
<sequence>MNKDLEYIKNNKGNEGFTIPKTYFNDFEDNLFVKIKEESLPETTGFKTPDNYFNNLENNILNKVTSSNTTKVISLRKRVLQFIPSVAAACVLLFIGLQIINTNNTTISIDDINATEIANWLEINHDGNFSSEIAYSIANNELNFDDLATVNIQEESIEDYLNTVDSEIIIEEIE</sequence>
<keyword evidence="1" id="KW-0472">Membrane</keyword>
<evidence type="ECO:0000313" key="2">
    <source>
        <dbReference type="EMBL" id="MFD0991602.1"/>
    </source>
</evidence>
<dbReference type="RefSeq" id="WP_386104064.1">
    <property type="nucleotide sequence ID" value="NZ_JBHTJR010000001.1"/>
</dbReference>
<evidence type="ECO:0000313" key="3">
    <source>
        <dbReference type="Proteomes" id="UP001597062"/>
    </source>
</evidence>
<keyword evidence="1" id="KW-1133">Transmembrane helix</keyword>
<dbReference type="Proteomes" id="UP001597062">
    <property type="component" value="Unassembled WGS sequence"/>
</dbReference>